<dbReference type="Pfam" id="PF08205">
    <property type="entry name" value="C2-set_2"/>
    <property type="match status" value="1"/>
</dbReference>
<evidence type="ECO:0000313" key="10">
    <source>
        <dbReference type="Ensembl" id="ENSRNOP00000061458.1"/>
    </source>
</evidence>
<evidence type="ECO:0000256" key="6">
    <source>
        <dbReference type="SAM" id="Phobius"/>
    </source>
</evidence>
<dbReference type="PANTHER" id="PTHR47387:SF2">
    <property type="entry name" value="PVR CELL ADHESION MOLECULE"/>
    <property type="match status" value="1"/>
</dbReference>
<dbReference type="KEGG" id="rno:25066"/>
<dbReference type="CTD" id="5817"/>
<feature type="transmembrane region" description="Helical" evidence="6">
    <location>
        <begin position="355"/>
        <end position="375"/>
    </location>
</feature>
<dbReference type="InterPro" id="IPR013106">
    <property type="entry name" value="Ig_V-set"/>
</dbReference>
<dbReference type="MEROPS" id="I43.001"/>
<comment type="subcellular location">
    <subcellularLocation>
        <location evidence="1">Membrane</location>
        <topology evidence="1">Single-pass type I membrane protein</topology>
    </subcellularLocation>
</comment>
<dbReference type="GO" id="GO:0042271">
    <property type="term" value="P:susceptibility to natural killer cell mediated cytotoxicity"/>
    <property type="evidence" value="ECO:0000266"/>
    <property type="project" value="RGD"/>
</dbReference>
<dbReference type="PROSITE" id="PS50835">
    <property type="entry name" value="IG_LIKE"/>
    <property type="match status" value="3"/>
</dbReference>
<accession>Q5U334</accession>
<reference evidence="9" key="1">
    <citation type="journal article" date="2004" name="Genome Res.">
        <title>The status, quality, and expansion of the NIH full-length cDNA project: the Mammalian Gene Collection (MGC).</title>
        <authorList>
            <consortium name="The MGC Project Team"/>
            <person name="Gerhard D.S."/>
            <person name="Wagner L."/>
            <person name="Feingold E.A."/>
            <person name="Shenmen C.M."/>
            <person name="Grouse L.H."/>
            <person name="Schuler G."/>
            <person name="Klein S.L."/>
            <person name="Old S."/>
            <person name="Rasooly R."/>
            <person name="Good P."/>
            <person name="Guyer M."/>
            <person name="Peck A.M."/>
            <person name="Derge J.G."/>
            <person name="Lipman D."/>
            <person name="Collins F.S."/>
            <person name="Jang W."/>
            <person name="Sherry S."/>
            <person name="Feolo M."/>
            <person name="Misquitta L."/>
            <person name="Lee E."/>
            <person name="Rotmistrovsky K."/>
            <person name="Greenhut S.F."/>
            <person name="Schaefer C.F."/>
            <person name="Buetow K."/>
            <person name="Bonner T.I."/>
            <person name="Haussler D."/>
            <person name="Kent J."/>
            <person name="Kiekhaus M."/>
            <person name="Furey T."/>
            <person name="Brent M."/>
            <person name="Prange C."/>
            <person name="Schreiber K."/>
            <person name="Shapiro N."/>
            <person name="Bhat N.K."/>
            <person name="Hopkins R.F."/>
            <person name="Hsie F."/>
            <person name="Driscoll T."/>
            <person name="Soares M.B."/>
            <person name="Casavant T.L."/>
            <person name="Scheetz T.E."/>
            <person name="Brown-stein M.J."/>
            <person name="Usdin T.B."/>
            <person name="Toshiyuki S."/>
            <person name="Carninci P."/>
            <person name="Piao Y."/>
            <person name="Dudekula D.B."/>
            <person name="Ko M.S."/>
            <person name="Kawakami K."/>
            <person name="Suzuki Y."/>
            <person name="Sugano S."/>
            <person name="Gruber C.E."/>
            <person name="Smith M.R."/>
            <person name="Simmons B."/>
            <person name="Moore T."/>
            <person name="Waterman R."/>
            <person name="Johnson S.L."/>
            <person name="Ruan Y."/>
            <person name="Wei C.L."/>
            <person name="Mathavan S."/>
            <person name="Gunaratne P.H."/>
            <person name="Wu J."/>
            <person name="Garcia A.M."/>
            <person name="Hulyk S.W."/>
            <person name="Fuh E."/>
            <person name="Yuan Y."/>
            <person name="Sneed A."/>
            <person name="Kowis C."/>
            <person name="Hodgson A."/>
            <person name="Muzny D.M."/>
            <person name="McPherson J."/>
            <person name="Gibbs R.A."/>
            <person name="Fahey J."/>
            <person name="Helton E."/>
            <person name="Ketteman M."/>
            <person name="Madan A."/>
            <person name="Rodrigues S."/>
            <person name="Sanchez A."/>
            <person name="Whiting M."/>
            <person name="Madari A."/>
            <person name="Young A.C."/>
            <person name="Wetherby K.D."/>
            <person name="Granite S.J."/>
            <person name="Kwong P.N."/>
            <person name="Brinkley C.P."/>
            <person name="Pearson R.L."/>
            <person name="Bouffard G.G."/>
            <person name="Blakesly R.W."/>
            <person name="Green E.D."/>
            <person name="Dickson M.C."/>
            <person name="Rodriguez A.C."/>
            <person name="Grimwood J."/>
            <person name="Schmutz J."/>
            <person name="Myers R.M."/>
            <person name="Butterfield Y.S."/>
            <person name="Griffith M."/>
            <person name="Griffith O.L."/>
            <person name="Krzywinski M.I."/>
            <person name="Liao N."/>
            <person name="Morin R."/>
            <person name="Morrin R."/>
            <person name="Palmquist D."/>
            <person name="Petrescu A.S."/>
            <person name="Skalska U."/>
            <person name="Smailus D.E."/>
            <person name="Stott J.M."/>
            <person name="Schnerch A."/>
            <person name="Schein J.E."/>
            <person name="Jones S.J."/>
            <person name="Holt R.A."/>
            <person name="Baross A."/>
            <person name="Marra M.A."/>
            <person name="Clifton S."/>
            <person name="Makowski K.A."/>
            <person name="Bosak S."/>
            <person name="Malek J."/>
        </authorList>
    </citation>
    <scope>NUCLEOTIDE SEQUENCE [LARGE SCALE MRNA]</scope>
    <source>
        <tissue evidence="9">Heart</tissue>
    </source>
</reference>
<dbReference type="GO" id="GO:0016020">
    <property type="term" value="C:membrane"/>
    <property type="evidence" value="ECO:0000266"/>
    <property type="project" value="RGD"/>
</dbReference>
<dbReference type="Pfam" id="PF07686">
    <property type="entry name" value="V-set"/>
    <property type="match status" value="1"/>
</dbReference>
<dbReference type="Gene3D" id="2.60.40.10">
    <property type="entry name" value="Immunoglobulins"/>
    <property type="match status" value="3"/>
</dbReference>
<dbReference type="GO" id="GO:0002860">
    <property type="term" value="P:positive regulation of natural killer cell mediated cytotoxicity directed against tumor cell target"/>
    <property type="evidence" value="ECO:0000266"/>
    <property type="project" value="RGD"/>
</dbReference>
<dbReference type="OrthoDB" id="6413693at2759"/>
<dbReference type="GeneTree" id="ENSGT00940000162848"/>
<name>A6J8V8_RAT</name>
<keyword evidence="11" id="KW-1185">Reference proteome</keyword>
<dbReference type="RefSeq" id="NP_058772.2">
    <property type="nucleotide sequence ID" value="NM_017076.2"/>
</dbReference>
<feature type="domain" description="Ig-like" evidence="8">
    <location>
        <begin position="48"/>
        <end position="143"/>
    </location>
</feature>
<dbReference type="Ensembl" id="ENSRNOT00000064305.5">
    <property type="protein sequence ID" value="ENSRNOP00000061458.1"/>
    <property type="gene ID" value="ENSRNOG00000019202.10"/>
</dbReference>
<keyword evidence="13" id="KW-1267">Proteomics identification</keyword>
<evidence type="ECO:0000313" key="9">
    <source>
        <dbReference type="EMBL" id="AAH85741.1"/>
    </source>
</evidence>
<evidence type="ECO:0000313" key="11">
    <source>
        <dbReference type="Proteomes" id="UP000002494"/>
    </source>
</evidence>
<reference evidence="10 11" key="2">
    <citation type="journal article" date="2004" name="Nature">
        <title>Genome sequence of the Brown Norway rat yields insights into mammalian evolution.</title>
        <authorList>
            <consortium name="Rat Genome Sequencing Project Consortium"/>
            <person name="Gibbs R.A."/>
            <person name="Weinstock G.M."/>
            <person name="Metzker M.L."/>
            <person name="Muzny D.M."/>
            <person name="Sodergren E.J."/>
            <person name="Scherer S."/>
            <person name="Scott G."/>
            <person name="Steffen D."/>
            <person name="Worley K.C."/>
            <person name="Burch P.E."/>
            <person name="Okwuonu G."/>
            <person name="Hines S."/>
            <person name="Lewis L."/>
            <person name="Deramo C."/>
            <person name="Delgado O."/>
            <person name="Dugan-Rocha S."/>
            <person name="Miner G."/>
            <person name="Morgan M."/>
            <person name="Hawes A."/>
            <person name="Gill R."/>
            <person name="Holt R.A."/>
            <person name="Adams M.D."/>
            <person name="Amanatides P.G."/>
            <person name="Baden-Tillson H."/>
            <person name="Barnstead M."/>
            <person name="Chin S."/>
            <person name="Evans C.A."/>
            <person name="Ferriera S."/>
            <person name="Fosler C."/>
            <person name="Glodek A."/>
            <person name="Gu Z."/>
            <person name="Jennings D."/>
            <person name="Kraft C.L."/>
            <person name="Nguyen T."/>
            <person name="Pfannkoch C.M."/>
            <person name="Sitter C."/>
            <person name="Sutton G.G."/>
            <person name="Venter J.C."/>
            <person name="Woodage T."/>
            <person name="Smith D."/>
            <person name="Lee H.-M."/>
            <person name="Gustafson E."/>
            <person name="Cahill P."/>
            <person name="Kana A."/>
            <person name="Doucette-Stamm L."/>
            <person name="Weinstock K."/>
            <person name="Fechtel K."/>
            <person name="Weiss R.B."/>
            <person name="Dunn D.M."/>
            <person name="Green E.D."/>
            <person name="Blakesley R.W."/>
            <person name="Bouffard G.G."/>
            <person name="De Jong P.J."/>
            <person name="Osoegawa K."/>
            <person name="Zhu B."/>
            <person name="Marra M."/>
            <person name="Schein J."/>
            <person name="Bosdet I."/>
            <person name="Fjell C."/>
            <person name="Jones S."/>
            <person name="Krzywinski M."/>
            <person name="Mathewson C."/>
            <person name="Siddiqui A."/>
            <person name="Wye N."/>
            <person name="McPherson J."/>
            <person name="Zhao S."/>
            <person name="Fraser C.M."/>
            <person name="Shetty J."/>
            <person name="Shatsman S."/>
            <person name="Geer K."/>
            <person name="Chen Y."/>
            <person name="Abramzon S."/>
            <person name="Nierman W.C."/>
            <person name="Havlak P.H."/>
            <person name="Chen R."/>
            <person name="Durbin K.J."/>
            <person name="Egan A."/>
            <person name="Ren Y."/>
            <person name="Song X.-Z."/>
            <person name="Li B."/>
            <person name="Liu Y."/>
            <person name="Qin X."/>
            <person name="Cawley S."/>
            <person name="Cooney A.J."/>
            <person name="D'Souza L.M."/>
            <person name="Martin K."/>
            <person name="Wu J.Q."/>
            <person name="Gonzalez-Garay M.L."/>
            <person name="Jackson A.R."/>
            <person name="Kalafus K.J."/>
            <person name="McLeod M.P."/>
            <person name="Milosavljevic A."/>
            <person name="Virk D."/>
            <person name="Volkov A."/>
            <person name="Wheeler D.A."/>
            <person name="Zhang Z."/>
            <person name="Bailey J.A."/>
            <person name="Eichler E.E."/>
            <person name="Tuzun E."/>
            <person name="Birney E."/>
            <person name="Mongin E."/>
            <person name="Ureta-Vidal A."/>
            <person name="Woodwark C."/>
            <person name="Zdobnov E."/>
            <person name="Bork P."/>
            <person name="Suyama M."/>
            <person name="Torrents D."/>
            <person name="Alexandersson M."/>
            <person name="Trask B.J."/>
            <person name="Young J.M."/>
            <person name="Huang H."/>
            <person name="Wang H."/>
            <person name="Xing H."/>
            <person name="Daniels S."/>
            <person name="Gietzen D."/>
            <person name="Schmidt J."/>
            <person name="Stevens K."/>
            <person name="Vitt U."/>
            <person name="Wingrove J."/>
            <person name="Camara F."/>
            <person name="Mar Alba M."/>
            <person name="Abril J.F."/>
            <person name="Guigo R."/>
            <person name="Smit A."/>
            <person name="Dubchak I."/>
            <person name="Rubin E.M."/>
            <person name="Couronne O."/>
            <person name="Poliakov A."/>
            <person name="Huebner N."/>
            <person name="Ganten D."/>
            <person name="Goesele C."/>
            <person name="Hummel O."/>
            <person name="Kreitler T."/>
            <person name="Lee Y.-A."/>
            <person name="Monti J."/>
            <person name="Schulz H."/>
            <person name="Zimdahl H."/>
            <person name="Himmelbauer H."/>
            <person name="Lehrach H."/>
            <person name="Jacob H.J."/>
            <person name="Bromberg S."/>
            <person name="Gullings-Handley J."/>
            <person name="Jensen-Seaman M.I."/>
            <person name="Kwitek A.E."/>
            <person name="Lazar J."/>
            <person name="Pasko D."/>
            <person name="Tonellato P.J."/>
            <person name="Twigger S."/>
            <person name="Ponting C.P."/>
            <person name="Duarte J.M."/>
            <person name="Rice S."/>
            <person name="Goodstadt L."/>
            <person name="Beatson S.A."/>
            <person name="Emes R.D."/>
            <person name="Winter E.E."/>
            <person name="Webber C."/>
            <person name="Brandt P."/>
            <person name="Nyakatura G."/>
            <person name="Adetobi M."/>
            <person name="Chiaromonte F."/>
            <person name="Elnitski L."/>
            <person name="Eswara P."/>
            <person name="Hardison R.C."/>
            <person name="Hou M."/>
            <person name="Kolbe D."/>
            <person name="Makova K."/>
            <person name="Miller W."/>
            <person name="Nekrutenko A."/>
            <person name="Riemer C."/>
            <person name="Schwartz S."/>
            <person name="Taylor J."/>
            <person name="Yang S."/>
            <person name="Zhang Y."/>
            <person name="Lindpaintner K."/>
            <person name="Andrews T.D."/>
            <person name="Caccamo M."/>
            <person name="Clamp M."/>
            <person name="Clarke L."/>
            <person name="Curwen V."/>
            <person name="Durbin R.M."/>
            <person name="Eyras E."/>
            <person name="Searle S.M."/>
            <person name="Cooper G.M."/>
            <person name="Batzoglou S."/>
            <person name="Brudno M."/>
            <person name="Sidow A."/>
            <person name="Stone E.A."/>
            <person name="Payseur B.A."/>
            <person name="Bourque G."/>
            <person name="Lopez-Otin C."/>
            <person name="Puente X.S."/>
            <person name="Chakrabarti K."/>
            <person name="Chatterji S."/>
            <person name="Dewey C."/>
            <person name="Pachter L."/>
            <person name="Bray N."/>
            <person name="Yap V.B."/>
            <person name="Caspi A."/>
            <person name="Tesler G."/>
            <person name="Pevzner P.A."/>
            <person name="Haussler D."/>
            <person name="Roskin K.M."/>
            <person name="Baertsch R."/>
            <person name="Clawson H."/>
            <person name="Furey T.S."/>
            <person name="Hinrichs A.S."/>
            <person name="Karolchik D."/>
            <person name="Kent W.J."/>
            <person name="Rosenbloom K.R."/>
            <person name="Trumbower H."/>
            <person name="Weirauch M."/>
            <person name="Cooper D.N."/>
            <person name="Stenson P.D."/>
            <person name="Ma B."/>
            <person name="Brent M."/>
            <person name="Arumugam M."/>
            <person name="Shteynberg D."/>
            <person name="Copley R.R."/>
            <person name="Taylor M.S."/>
            <person name="Riethman H."/>
            <person name="Mudunuri U."/>
            <person name="Peterson J."/>
            <person name="Guyer M."/>
            <person name="Felsenfeld A."/>
            <person name="Old S."/>
            <person name="Mockrin S."/>
            <person name="Collins F.S."/>
        </authorList>
    </citation>
    <scope>NUCLEOTIDE SEQUENCE [LARGE SCALE GENOMIC DNA]</scope>
    <source>
        <strain evidence="10 11">Brown Norway</strain>
    </source>
</reference>
<proteinExistence type="evidence at protein level"/>
<dbReference type="GO" id="GO:0042267">
    <property type="term" value="P:natural killer cell mediated cytotoxicity"/>
    <property type="evidence" value="ECO:0000266"/>
    <property type="project" value="RGD"/>
</dbReference>
<reference evidence="10" key="3">
    <citation type="submission" date="2025-05" db="UniProtKB">
        <authorList>
            <consortium name="Ensembl"/>
        </authorList>
    </citation>
    <scope>IDENTIFICATION</scope>
    <source>
        <strain evidence="10">Brown Norway</strain>
    </source>
</reference>
<dbReference type="InterPro" id="IPR013162">
    <property type="entry name" value="CD80_C2-set"/>
</dbReference>
<dbReference type="GO" id="GO:0048018">
    <property type="term" value="F:receptor ligand activity"/>
    <property type="evidence" value="ECO:0000266"/>
    <property type="project" value="RGD"/>
</dbReference>
<dbReference type="InterPro" id="IPR052659">
    <property type="entry name" value="Nectin/PVR"/>
</dbReference>
<dbReference type="SMR" id="A6J8V8"/>
<dbReference type="CDD" id="cd07703">
    <property type="entry name" value="IgC1_2_Nectin-2_Necl-5_like"/>
    <property type="match status" value="1"/>
</dbReference>
<dbReference type="Reactome" id="R-RNO-420597">
    <property type="pathway name" value="Nectin/Necl trans heterodimerization"/>
</dbReference>
<keyword evidence="4 6" id="KW-0472">Membrane</keyword>
<gene>
    <name evidence="10 12" type="primary">Pvr</name>
    <name evidence="9" type="synonym">PVR</name>
</gene>
<dbReference type="GO" id="GO:0060370">
    <property type="term" value="P:susceptibility to T cell mediated cytotoxicity"/>
    <property type="evidence" value="ECO:0000266"/>
    <property type="project" value="RGD"/>
</dbReference>
<dbReference type="GeneID" id="25066"/>
<dbReference type="Reactome" id="R-RNO-198933">
    <property type="pathway name" value="Immunoregulatory interactions between a Lymphoid and a non-Lymphoid cell"/>
</dbReference>
<protein>
    <submittedName>
        <fullName evidence="10">PVR cell adhesion molecule</fullName>
    </submittedName>
    <submittedName>
        <fullName evidence="9">Poliovirus receptor</fullName>
    </submittedName>
</protein>
<dbReference type="InterPro" id="IPR003599">
    <property type="entry name" value="Ig_sub"/>
</dbReference>
<sequence length="412" mass="44512">MAPLAGASRSRVWSVGLLRLLLLSCFTLQKAGGEIAVQVLSNSTGFLGGSTVLHCSLASKDNVTITQLTWMKRDPDGSHPSVAVFHPKKGPSISDPERVKFLVAKVYEDLRNASLAISNLRVEDEGIYECQIATFPTGSKSANVWLKVFARPKNTAEALEPSPTLMPQDVAKCISADGHPPGRITWSSNVNGSYREMKETGSQPGTTTVISYLSMVPSSQADGTNITCTVEHESFQEPDQQPLILSLPYPPEVSISGYEGNWYIGLTNVNLTCEARSKPPPTNYSWSTATGPLPNSTHFQENGSHLLISTVDDLNNTIFVCKAINALGSGQGQVTILVKEASEILPPKTSLGTGYIIAIVFCVLIIGVVAGIVFWKYRRGCGRQSRTLDRENVRYSAANGVSVPNVETNNLR</sequence>
<dbReference type="RGD" id="3813">
    <property type="gene designation" value="Pvr"/>
</dbReference>
<feature type="signal peptide" evidence="7">
    <location>
        <begin position="1"/>
        <end position="33"/>
    </location>
</feature>
<dbReference type="GO" id="GO:0001618">
    <property type="term" value="F:virus receptor activity"/>
    <property type="evidence" value="ECO:0000315"/>
    <property type="project" value="RGD"/>
</dbReference>
<dbReference type="GO" id="GO:0005886">
    <property type="term" value="C:plasma membrane"/>
    <property type="evidence" value="ECO:0000266"/>
    <property type="project" value="RGD"/>
</dbReference>
<evidence type="ECO:0000256" key="7">
    <source>
        <dbReference type="SAM" id="SignalP"/>
    </source>
</evidence>
<feature type="domain" description="Ig-like" evidence="8">
    <location>
        <begin position="152"/>
        <end position="234"/>
    </location>
</feature>
<dbReference type="Proteomes" id="UP000002494">
    <property type="component" value="Chromosome 1"/>
</dbReference>
<keyword evidence="3 6" id="KW-1133">Transmembrane helix</keyword>
<dbReference type="InterPro" id="IPR013783">
    <property type="entry name" value="Ig-like_fold"/>
</dbReference>
<evidence type="ECO:0000256" key="1">
    <source>
        <dbReference type="ARBA" id="ARBA00004479"/>
    </source>
</evidence>
<evidence type="ECO:0000256" key="3">
    <source>
        <dbReference type="ARBA" id="ARBA00022989"/>
    </source>
</evidence>
<organism evidence="9">
    <name type="scientific">Rattus norvegicus</name>
    <name type="common">Rat</name>
    <dbReference type="NCBI Taxonomy" id="10116"/>
    <lineage>
        <taxon>Eukaryota</taxon>
        <taxon>Metazoa</taxon>
        <taxon>Chordata</taxon>
        <taxon>Craniata</taxon>
        <taxon>Vertebrata</taxon>
        <taxon>Euteleostomi</taxon>
        <taxon>Mammalia</taxon>
        <taxon>Eutheria</taxon>
        <taxon>Euarchontoglires</taxon>
        <taxon>Glires</taxon>
        <taxon>Rodentia</taxon>
        <taxon>Myomorpha</taxon>
        <taxon>Muroidea</taxon>
        <taxon>Muridae</taxon>
        <taxon>Murinae</taxon>
        <taxon>Rattus</taxon>
    </lineage>
</organism>
<accession>A6J8V8</accession>
<dbReference type="GO" id="GO:0045953">
    <property type="term" value="P:negative regulation of natural killer cell mediated cytotoxicity"/>
    <property type="evidence" value="ECO:0000266"/>
    <property type="project" value="RGD"/>
</dbReference>
<dbReference type="AlphaFoldDB" id="A6J8V8"/>
<dbReference type="STRING" id="10116.ENSRNOP00000061458"/>
<dbReference type="AGR" id="RGD:3813"/>
<dbReference type="SMART" id="SM00406">
    <property type="entry name" value="IGv"/>
    <property type="match status" value="1"/>
</dbReference>
<dbReference type="GO" id="GO:0050839">
    <property type="term" value="F:cell adhesion molecule binding"/>
    <property type="evidence" value="ECO:0000266"/>
    <property type="project" value="RGD"/>
</dbReference>
<evidence type="ECO:0000256" key="5">
    <source>
        <dbReference type="ARBA" id="ARBA00023157"/>
    </source>
</evidence>
<dbReference type="InterPro" id="IPR036179">
    <property type="entry name" value="Ig-like_dom_sf"/>
</dbReference>
<dbReference type="GO" id="GO:0009986">
    <property type="term" value="C:cell surface"/>
    <property type="evidence" value="ECO:0000266"/>
    <property type="project" value="RGD"/>
</dbReference>
<dbReference type="Bgee" id="ENSRNOG00000019202">
    <property type="expression patterns" value="Expressed in duodenum and 20 other cell types or tissues"/>
</dbReference>
<evidence type="ECO:0007829" key="13">
    <source>
        <dbReference type="PeptideAtlas" id="A6J8V8"/>
    </source>
</evidence>
<feature type="chain" id="PRO_5044728605" evidence="7">
    <location>
        <begin position="34"/>
        <end position="412"/>
    </location>
</feature>
<dbReference type="OMA" id="CQIATFP"/>
<dbReference type="SUPFAM" id="SSF48726">
    <property type="entry name" value="Immunoglobulin"/>
    <property type="match status" value="3"/>
</dbReference>
<keyword evidence="7" id="KW-0732">Signal</keyword>
<dbReference type="Pfam" id="PF13927">
    <property type="entry name" value="Ig_3"/>
    <property type="match status" value="1"/>
</dbReference>
<dbReference type="PANTHER" id="PTHR47387">
    <property type="entry name" value="NECTIN-2"/>
    <property type="match status" value="1"/>
</dbReference>
<dbReference type="GO" id="GO:0045503">
    <property type="term" value="F:dynein light chain binding"/>
    <property type="evidence" value="ECO:0000266"/>
    <property type="project" value="RGD"/>
</dbReference>
<dbReference type="SMART" id="SM00409">
    <property type="entry name" value="IG"/>
    <property type="match status" value="2"/>
</dbReference>
<keyword evidence="5" id="KW-1015">Disulfide bond</keyword>
<evidence type="ECO:0000259" key="8">
    <source>
        <dbReference type="PROSITE" id="PS50835"/>
    </source>
</evidence>
<dbReference type="HOGENOM" id="CLU_029618_0_0_1"/>
<keyword evidence="2 6" id="KW-0812">Transmembrane</keyword>
<dbReference type="InterPro" id="IPR007110">
    <property type="entry name" value="Ig-like_dom"/>
</dbReference>
<evidence type="ECO:0000313" key="12">
    <source>
        <dbReference type="RGD" id="3813"/>
    </source>
</evidence>
<evidence type="ECO:0000256" key="4">
    <source>
        <dbReference type="ARBA" id="ARBA00023136"/>
    </source>
</evidence>
<keyword evidence="9" id="KW-0675">Receptor</keyword>
<dbReference type="FunFam" id="2.60.40.10:FF:003045">
    <property type="entry name" value="Poliovirus receptor"/>
    <property type="match status" value="1"/>
</dbReference>
<dbReference type="GO" id="GO:0016477">
    <property type="term" value="P:cell migration"/>
    <property type="evidence" value="ECO:0000266"/>
    <property type="project" value="RGD"/>
</dbReference>
<dbReference type="GO" id="GO:0045954">
    <property type="term" value="P:positive regulation of natural killer cell mediated cytotoxicity"/>
    <property type="evidence" value="ECO:0000266"/>
    <property type="project" value="RGD"/>
</dbReference>
<feature type="domain" description="Ig-like" evidence="8">
    <location>
        <begin position="242"/>
        <end position="337"/>
    </location>
</feature>
<dbReference type="EMBL" id="BC085741">
    <property type="protein sequence ID" value="AAH85741.1"/>
    <property type="molecule type" value="mRNA"/>
</dbReference>
<evidence type="ECO:0000256" key="2">
    <source>
        <dbReference type="ARBA" id="ARBA00022692"/>
    </source>
</evidence>
<dbReference type="GO" id="GO:0098609">
    <property type="term" value="P:cell-cell adhesion"/>
    <property type="evidence" value="ECO:0000266"/>
    <property type="project" value="RGD"/>
</dbReference>